<dbReference type="EC" id="6.3.5.7" evidence="3"/>
<proteinExistence type="inferred from homology"/>
<dbReference type="PANTHER" id="PTHR11895:SF7">
    <property type="entry name" value="GLUTAMYL-TRNA(GLN) AMIDOTRANSFERASE SUBUNIT A, MITOCHONDRIAL"/>
    <property type="match status" value="1"/>
</dbReference>
<evidence type="ECO:0000313" key="3">
    <source>
        <dbReference type="EMBL" id="SJN30634.1"/>
    </source>
</evidence>
<dbReference type="EMBL" id="FUKP01000056">
    <property type="protein sequence ID" value="SJN30634.1"/>
    <property type="molecule type" value="Genomic_DNA"/>
</dbReference>
<evidence type="ECO:0000259" key="2">
    <source>
        <dbReference type="Pfam" id="PF01425"/>
    </source>
</evidence>
<dbReference type="SUPFAM" id="SSF75304">
    <property type="entry name" value="Amidase signature (AS) enzymes"/>
    <property type="match status" value="1"/>
</dbReference>
<dbReference type="GO" id="GO:0050567">
    <property type="term" value="F:glutaminyl-tRNA synthase (glutamine-hydrolyzing) activity"/>
    <property type="evidence" value="ECO:0007669"/>
    <property type="project" value="UniProtKB-EC"/>
</dbReference>
<dbReference type="RefSeq" id="WP_087134260.1">
    <property type="nucleotide sequence ID" value="NZ_FUKP01000056.1"/>
</dbReference>
<dbReference type="Proteomes" id="UP000196230">
    <property type="component" value="Unassembled WGS sequence"/>
</dbReference>
<gene>
    <name evidence="3" type="ORF">FM125_08220</name>
</gene>
<dbReference type="InterPro" id="IPR036928">
    <property type="entry name" value="AS_sf"/>
</dbReference>
<dbReference type="Gene3D" id="3.90.1300.10">
    <property type="entry name" value="Amidase signature (AS) domain"/>
    <property type="match status" value="1"/>
</dbReference>
<sequence length="472" mass="48669">MATTPDRLARLMDRSAVQLRDDLASGALTAAETVEVALTAAERNADLGAFALLDAESAREQAAAADAALRSDEDDRRQLIGMPLAYKDLLDVAGLPTRHGSALTAAAPVPTQDDPLVARLRAAGSVTLGKTTVPEFGLDSHSENPLGGAARNPFDLTRSAGGSSGGAAAAVAAGILPFAPGSDGGGSIRIPAAACGLVGLKPGRGTVPSDRAEDTVTNLTCAGPLAHTAEDAALLFDVMTSAEGLAGRTLPDVQADAASLAAGERPRPLRLGLTTASPFGPSLEIRLANSALTAMTRAATALAGLGHSVEEFTPEYGEDYHQDFRAVWTSNLLKAELPQGAAAHLGPLAADFLATASARPQEETEAAVDRLTAWARHVRGQFAAYDVVLTPVLAFAPPEIGHFTALEPEENYAEQCRFTPYTSMVNVLGLPAASVPVLRSEEGLSWSVQVIGRPGAETQLLALAAQLEAARA</sequence>
<name>A0A1R4JFC3_9MICC</name>
<dbReference type="PROSITE" id="PS00571">
    <property type="entry name" value="AMIDASES"/>
    <property type="match status" value="1"/>
</dbReference>
<keyword evidence="3" id="KW-0808">Transferase</keyword>
<dbReference type="Pfam" id="PF01425">
    <property type="entry name" value="Amidase"/>
    <property type="match status" value="1"/>
</dbReference>
<dbReference type="PANTHER" id="PTHR11895">
    <property type="entry name" value="TRANSAMIDASE"/>
    <property type="match status" value="1"/>
</dbReference>
<evidence type="ECO:0000256" key="1">
    <source>
        <dbReference type="ARBA" id="ARBA00009199"/>
    </source>
</evidence>
<organism evidence="3 4">
    <name type="scientific">Micrococcus lylae</name>
    <dbReference type="NCBI Taxonomy" id="1273"/>
    <lineage>
        <taxon>Bacteria</taxon>
        <taxon>Bacillati</taxon>
        <taxon>Actinomycetota</taxon>
        <taxon>Actinomycetes</taxon>
        <taxon>Micrococcales</taxon>
        <taxon>Micrococcaceae</taxon>
        <taxon>Micrococcus</taxon>
    </lineage>
</organism>
<reference evidence="3 4" key="1">
    <citation type="submission" date="2017-02" db="EMBL/GenBank/DDBJ databases">
        <authorList>
            <person name="Peterson S.W."/>
        </authorList>
    </citation>
    <scope>NUCLEOTIDE SEQUENCE [LARGE SCALE GENOMIC DNA]</scope>
    <source>
        <strain evidence="3 4">2B3F</strain>
    </source>
</reference>
<comment type="similarity">
    <text evidence="1">Belongs to the amidase family.</text>
</comment>
<dbReference type="GO" id="GO:0016740">
    <property type="term" value="F:transferase activity"/>
    <property type="evidence" value="ECO:0007669"/>
    <property type="project" value="UniProtKB-KW"/>
</dbReference>
<dbReference type="InterPro" id="IPR023631">
    <property type="entry name" value="Amidase_dom"/>
</dbReference>
<evidence type="ECO:0000313" key="4">
    <source>
        <dbReference type="Proteomes" id="UP000196230"/>
    </source>
</evidence>
<accession>A0A1R4JFC3</accession>
<protein>
    <submittedName>
        <fullName evidence="3">Aspartyl-tRNA(Asn) amidotransferase subunit A amidotransferase subunit A</fullName>
        <ecNumber evidence="3">6.3.5.7</ecNumber>
    </submittedName>
</protein>
<keyword evidence="3" id="KW-0436">Ligase</keyword>
<feature type="domain" description="Amidase" evidence="2">
    <location>
        <begin position="32"/>
        <end position="461"/>
    </location>
</feature>
<dbReference type="InterPro" id="IPR000120">
    <property type="entry name" value="Amidase"/>
</dbReference>
<dbReference type="AlphaFoldDB" id="A0A1R4JFC3"/>
<dbReference type="InterPro" id="IPR020556">
    <property type="entry name" value="Amidase_CS"/>
</dbReference>